<comment type="caution">
    <text evidence="2">The sequence shown here is derived from an EMBL/GenBank/DDBJ whole genome shotgun (WGS) entry which is preliminary data.</text>
</comment>
<dbReference type="EMBL" id="VOQS01000005">
    <property type="protein sequence ID" value="TXC80834.1"/>
    <property type="molecule type" value="Genomic_DNA"/>
</dbReference>
<dbReference type="AlphaFoldDB" id="A0A5C6V7N9"/>
<evidence type="ECO:0000313" key="4">
    <source>
        <dbReference type="Proteomes" id="UP001481677"/>
    </source>
</evidence>
<proteinExistence type="predicted"/>
<name>A0A5C6V7N9_9BURK</name>
<protein>
    <submittedName>
        <fullName evidence="2">Uncharacterized protein</fullName>
    </submittedName>
</protein>
<dbReference type="Proteomes" id="UP000321776">
    <property type="component" value="Unassembled WGS sequence"/>
</dbReference>
<evidence type="ECO:0000313" key="3">
    <source>
        <dbReference type="Proteomes" id="UP000321776"/>
    </source>
</evidence>
<sequence>MKVDLPVDGRRTAAITTSEGVDLYLEPGEHLLRANVGVLGLVFSTSTIHVPSTFPIYRIDITEDDIKLQPSIE</sequence>
<dbReference type="Proteomes" id="UP001481677">
    <property type="component" value="Unassembled WGS sequence"/>
</dbReference>
<dbReference type="RefSeq" id="WP_147238244.1">
    <property type="nucleotide sequence ID" value="NZ_JAZHFZ010000008.1"/>
</dbReference>
<evidence type="ECO:0000313" key="2">
    <source>
        <dbReference type="EMBL" id="TXC80834.1"/>
    </source>
</evidence>
<gene>
    <name evidence="2" type="ORF">FRZ40_42215</name>
    <name evidence="1" type="ORF">V4C56_16685</name>
</gene>
<reference evidence="2" key="2">
    <citation type="submission" date="2019-08" db="EMBL/GenBank/DDBJ databases">
        <authorList>
            <person name="Im W.-T."/>
        </authorList>
    </citation>
    <scope>NUCLEOTIDE SEQUENCE</scope>
    <source>
        <strain evidence="2">NF 2-5-3</strain>
    </source>
</reference>
<organism evidence="2 3">
    <name type="scientific">Paraburkholderia azotifigens</name>
    <dbReference type="NCBI Taxonomy" id="2057004"/>
    <lineage>
        <taxon>Bacteria</taxon>
        <taxon>Pseudomonadati</taxon>
        <taxon>Pseudomonadota</taxon>
        <taxon>Betaproteobacteria</taxon>
        <taxon>Burkholderiales</taxon>
        <taxon>Burkholderiaceae</taxon>
        <taxon>Paraburkholderia</taxon>
    </lineage>
</organism>
<accession>A0A5C6V7N9</accession>
<dbReference type="EMBL" id="JAZHGA010000010">
    <property type="protein sequence ID" value="MEM5341254.1"/>
    <property type="molecule type" value="Genomic_DNA"/>
</dbReference>
<reference evidence="1 4" key="3">
    <citation type="submission" date="2024-01" db="EMBL/GenBank/DDBJ databases">
        <title>The diversity of rhizobia nodulating Mimosa spp. in eleven states of Brazil covering several biomes is determined by host plant, location, and edaphic factors.</title>
        <authorList>
            <person name="Rouws L."/>
            <person name="Barauna A."/>
            <person name="Beukes C."/>
            <person name="De Faria S.M."/>
            <person name="Gross E."/>
            <person name="Dos Reis Junior F.B."/>
            <person name="Simon M."/>
            <person name="Maluk M."/>
            <person name="Odee D.W."/>
            <person name="Kenicer G."/>
            <person name="Young J.P.W."/>
            <person name="Reis V.M."/>
            <person name="Zilli J."/>
            <person name="James E.K."/>
        </authorList>
    </citation>
    <scope>NUCLEOTIDE SEQUENCE [LARGE SCALE GENOMIC DNA]</scope>
    <source>
        <strain evidence="1 4">JPY530</strain>
    </source>
</reference>
<reference evidence="2 3" key="1">
    <citation type="journal article" date="2018" name="Int. J. Syst. Evol. Microbiol.">
        <title>Paraburkholderia azotifigens sp. nov., a nitrogen-fixing bacterium isolated from paddy soil.</title>
        <authorList>
            <person name="Choi G.M."/>
            <person name="Im W.T."/>
        </authorList>
    </citation>
    <scope>NUCLEOTIDE SEQUENCE [LARGE SCALE GENOMIC DNA]</scope>
    <source>
        <strain evidence="2 3">NF 2-5-3</strain>
    </source>
</reference>
<keyword evidence="4" id="KW-1185">Reference proteome</keyword>
<evidence type="ECO:0000313" key="1">
    <source>
        <dbReference type="EMBL" id="MEM5341254.1"/>
    </source>
</evidence>